<evidence type="ECO:0008006" key="5">
    <source>
        <dbReference type="Google" id="ProtNLM"/>
    </source>
</evidence>
<keyword evidence="1" id="KW-0812">Transmembrane</keyword>
<organism evidence="3 4">
    <name type="scientific">Nonomuraea solani</name>
    <dbReference type="NCBI Taxonomy" id="1144553"/>
    <lineage>
        <taxon>Bacteria</taxon>
        <taxon>Bacillati</taxon>
        <taxon>Actinomycetota</taxon>
        <taxon>Actinomycetes</taxon>
        <taxon>Streptosporangiales</taxon>
        <taxon>Streptosporangiaceae</taxon>
        <taxon>Nonomuraea</taxon>
    </lineage>
</organism>
<sequence>MKALLLLGYLLLTTPAPGSPSATGLFSAMTPAPDPSSVTEAVPAIELDRTAATVGETITVTLGGWPPGNVLVEVCGNERRGGSSDCAISGGVAAVVLDGGTTRVPLPLPAPPVACPCVVAATAVTGVAATTVPLQLSGAPQTAAAQNTGTPKLTIIDTALPEGPSWWWLFGLSGSTPLDITIRNDGTAAAENPPVSLQSGPEGGPGAIITSPAIGTIQPGQQHTFRVEVPLEAPVFGPFEVSGTIQDTVLRTGESVYPFGLLALLVIPLHLTTAWLVFTAPIPSRPARELTTA</sequence>
<protein>
    <recommendedName>
        <fullName evidence="5">Neocarzinostatin family protein</fullName>
    </recommendedName>
</protein>
<evidence type="ECO:0000256" key="1">
    <source>
        <dbReference type="SAM" id="Phobius"/>
    </source>
</evidence>
<gene>
    <name evidence="3" type="ORF">SAMN05444920_103604</name>
</gene>
<keyword evidence="1" id="KW-0472">Membrane</keyword>
<keyword evidence="4" id="KW-1185">Reference proteome</keyword>
<evidence type="ECO:0000256" key="2">
    <source>
        <dbReference type="SAM" id="SignalP"/>
    </source>
</evidence>
<name>A0A1H6BSD1_9ACTN</name>
<feature type="transmembrane region" description="Helical" evidence="1">
    <location>
        <begin position="256"/>
        <end position="278"/>
    </location>
</feature>
<dbReference type="OrthoDB" id="3354587at2"/>
<feature type="chain" id="PRO_5039485421" description="Neocarzinostatin family protein" evidence="2">
    <location>
        <begin position="19"/>
        <end position="293"/>
    </location>
</feature>
<dbReference type="GO" id="GO:0005975">
    <property type="term" value="P:carbohydrate metabolic process"/>
    <property type="evidence" value="ECO:0007669"/>
    <property type="project" value="UniProtKB-ARBA"/>
</dbReference>
<dbReference type="Proteomes" id="UP000236732">
    <property type="component" value="Unassembled WGS sequence"/>
</dbReference>
<dbReference type="RefSeq" id="WP_146103652.1">
    <property type="nucleotide sequence ID" value="NZ_FNVT01000003.1"/>
</dbReference>
<proteinExistence type="predicted"/>
<reference evidence="3 4" key="1">
    <citation type="submission" date="2016-10" db="EMBL/GenBank/DDBJ databases">
        <authorList>
            <person name="de Groot N.N."/>
        </authorList>
    </citation>
    <scope>NUCLEOTIDE SEQUENCE [LARGE SCALE GENOMIC DNA]</scope>
    <source>
        <strain evidence="3 4">CGMCC 4.7037</strain>
    </source>
</reference>
<evidence type="ECO:0000313" key="4">
    <source>
        <dbReference type="Proteomes" id="UP000236732"/>
    </source>
</evidence>
<keyword evidence="2" id="KW-0732">Signal</keyword>
<dbReference type="AlphaFoldDB" id="A0A1H6BSD1"/>
<dbReference type="Gene3D" id="2.60.40.10">
    <property type="entry name" value="Immunoglobulins"/>
    <property type="match status" value="1"/>
</dbReference>
<feature type="signal peptide" evidence="2">
    <location>
        <begin position="1"/>
        <end position="18"/>
    </location>
</feature>
<accession>A0A1H6BSD1</accession>
<keyword evidence="1" id="KW-1133">Transmembrane helix</keyword>
<evidence type="ECO:0000313" key="3">
    <source>
        <dbReference type="EMBL" id="SEG63542.1"/>
    </source>
</evidence>
<dbReference type="InterPro" id="IPR013783">
    <property type="entry name" value="Ig-like_fold"/>
</dbReference>
<dbReference type="EMBL" id="FNVT01000003">
    <property type="protein sequence ID" value="SEG63542.1"/>
    <property type="molecule type" value="Genomic_DNA"/>
</dbReference>